<evidence type="ECO:0000313" key="4">
    <source>
        <dbReference type="Proteomes" id="UP001214530"/>
    </source>
</evidence>
<name>A0AAJ6B5K9_9SPHI</name>
<evidence type="ECO:0000259" key="2">
    <source>
        <dbReference type="Pfam" id="PF18962"/>
    </source>
</evidence>
<organism evidence="3 4">
    <name type="scientific">Candidatus Pedobacter colombiensis</name>
    <dbReference type="NCBI Taxonomy" id="3121371"/>
    <lineage>
        <taxon>Bacteria</taxon>
        <taxon>Pseudomonadati</taxon>
        <taxon>Bacteroidota</taxon>
        <taxon>Sphingobacteriia</taxon>
        <taxon>Sphingobacteriales</taxon>
        <taxon>Sphingobacteriaceae</taxon>
        <taxon>Pedobacter</taxon>
    </lineage>
</organism>
<reference evidence="3" key="1">
    <citation type="submission" date="2023-03" db="EMBL/GenBank/DDBJ databases">
        <title>Andean soil-derived lignocellulolytic bacterial consortium as a source of novel taxa and putative plastic-active enzymes.</title>
        <authorList>
            <person name="Diaz-Garcia L."/>
            <person name="Chuvochina M."/>
            <person name="Feuerriegel G."/>
            <person name="Bunk B."/>
            <person name="Sproer C."/>
            <person name="Streit W.R."/>
            <person name="Rodriguez L.M."/>
            <person name="Overmann J."/>
            <person name="Jimenez D.J."/>
        </authorList>
    </citation>
    <scope>NUCLEOTIDE SEQUENCE</scope>
    <source>
        <strain evidence="3">MAG 3858</strain>
    </source>
</reference>
<gene>
    <name evidence="3" type="ORF">P0Y49_12325</name>
</gene>
<accession>A0AAJ6B5K9</accession>
<proteinExistence type="predicted"/>
<dbReference type="InterPro" id="IPR026444">
    <property type="entry name" value="Secre_tail"/>
</dbReference>
<dbReference type="EMBL" id="CP119313">
    <property type="protein sequence ID" value="WEK17581.1"/>
    <property type="molecule type" value="Genomic_DNA"/>
</dbReference>
<keyword evidence="1" id="KW-0732">Signal</keyword>
<dbReference type="NCBIfam" id="TIGR04183">
    <property type="entry name" value="Por_Secre_tail"/>
    <property type="match status" value="1"/>
</dbReference>
<evidence type="ECO:0000256" key="1">
    <source>
        <dbReference type="SAM" id="SignalP"/>
    </source>
</evidence>
<feature type="domain" description="Secretion system C-terminal sorting" evidence="2">
    <location>
        <begin position="86"/>
        <end position="162"/>
    </location>
</feature>
<feature type="chain" id="PRO_5042488767" evidence="1">
    <location>
        <begin position="20"/>
        <end position="163"/>
    </location>
</feature>
<dbReference type="AlphaFoldDB" id="A0AAJ6B5K9"/>
<protein>
    <submittedName>
        <fullName evidence="3">T9SS type A sorting domain-containing protein</fullName>
    </submittedName>
</protein>
<sequence length="163" mass="17513">MKKHLFTYAMLAVSSTASAQQLSRSVTATTGSGVVLNKTIIQYTVGEVVVATLQNSSVLLTQGFQQPEVAGNNAIPDPILVTGFIVFPNPANSQTKLEFDLLEDTQVNIQLVNNAGQTLKNIAINMLAGKVRYPLPLTGFAPGLYYVVVKAGNKNYSEKLVIQ</sequence>
<evidence type="ECO:0000313" key="3">
    <source>
        <dbReference type="EMBL" id="WEK17581.1"/>
    </source>
</evidence>
<feature type="signal peptide" evidence="1">
    <location>
        <begin position="1"/>
        <end position="19"/>
    </location>
</feature>
<dbReference type="Proteomes" id="UP001214530">
    <property type="component" value="Chromosome"/>
</dbReference>
<dbReference type="Pfam" id="PF18962">
    <property type="entry name" value="Por_Secre_tail"/>
    <property type="match status" value="1"/>
</dbReference>